<dbReference type="EMBL" id="JBIRPU010000011">
    <property type="protein sequence ID" value="MFI0794494.1"/>
    <property type="molecule type" value="Genomic_DNA"/>
</dbReference>
<keyword evidence="2" id="KW-1185">Reference proteome</keyword>
<comment type="caution">
    <text evidence="1">The sequence shown here is derived from an EMBL/GenBank/DDBJ whole genome shotgun (WGS) entry which is preliminary data.</text>
</comment>
<accession>A0ABW7SLB7</accession>
<evidence type="ECO:0000313" key="1">
    <source>
        <dbReference type="EMBL" id="MFI0794494.1"/>
    </source>
</evidence>
<proteinExistence type="predicted"/>
<reference evidence="1 2" key="1">
    <citation type="submission" date="2024-10" db="EMBL/GenBank/DDBJ databases">
        <title>The Natural Products Discovery Center: Release of the First 8490 Sequenced Strains for Exploring Actinobacteria Biosynthetic Diversity.</title>
        <authorList>
            <person name="Kalkreuter E."/>
            <person name="Kautsar S.A."/>
            <person name="Yang D."/>
            <person name="Bader C.D."/>
            <person name="Teijaro C.N."/>
            <person name="Fluegel L."/>
            <person name="Davis C.M."/>
            <person name="Simpson J.R."/>
            <person name="Lauterbach L."/>
            <person name="Steele A.D."/>
            <person name="Gui C."/>
            <person name="Meng S."/>
            <person name="Li G."/>
            <person name="Viehrig K."/>
            <person name="Ye F."/>
            <person name="Su P."/>
            <person name="Kiefer A.F."/>
            <person name="Nichols A."/>
            <person name="Cepeda A.J."/>
            <person name="Yan W."/>
            <person name="Fan B."/>
            <person name="Jiang Y."/>
            <person name="Adhikari A."/>
            <person name="Zheng C.-J."/>
            <person name="Schuster L."/>
            <person name="Cowan T.M."/>
            <person name="Smanski M.J."/>
            <person name="Chevrette M.G."/>
            <person name="De Carvalho L.P.S."/>
            <person name="Shen B."/>
        </authorList>
    </citation>
    <scope>NUCLEOTIDE SEQUENCE [LARGE SCALE GENOMIC DNA]</scope>
    <source>
        <strain evidence="1 2">NPDC021253</strain>
    </source>
</reference>
<evidence type="ECO:0008006" key="3">
    <source>
        <dbReference type="Google" id="ProtNLM"/>
    </source>
</evidence>
<protein>
    <recommendedName>
        <fullName evidence="3">Integrase</fullName>
    </recommendedName>
</protein>
<gene>
    <name evidence="1" type="ORF">ACH4OY_17680</name>
</gene>
<organism evidence="1 2">
    <name type="scientific">Micromonospora rubida</name>
    <dbReference type="NCBI Taxonomy" id="2697657"/>
    <lineage>
        <taxon>Bacteria</taxon>
        <taxon>Bacillati</taxon>
        <taxon>Actinomycetota</taxon>
        <taxon>Actinomycetes</taxon>
        <taxon>Micromonosporales</taxon>
        <taxon>Micromonosporaceae</taxon>
        <taxon>Micromonospora</taxon>
    </lineage>
</organism>
<evidence type="ECO:0000313" key="2">
    <source>
        <dbReference type="Proteomes" id="UP001611075"/>
    </source>
</evidence>
<dbReference type="RefSeq" id="WP_396680860.1">
    <property type="nucleotide sequence ID" value="NZ_JBIRPU010000011.1"/>
</dbReference>
<sequence length="48" mass="5714">MSGVPLQQALRHLRATYAAFFAERFRYPRFKSKRESRASAEYTRSAFR</sequence>
<dbReference type="Proteomes" id="UP001611075">
    <property type="component" value="Unassembled WGS sequence"/>
</dbReference>
<name>A0ABW7SLB7_9ACTN</name>